<evidence type="ECO:0000313" key="2">
    <source>
        <dbReference type="EnsemblPlants" id="OGLUM11G05800.1"/>
    </source>
</evidence>
<reference evidence="2" key="1">
    <citation type="submission" date="2015-04" db="UniProtKB">
        <authorList>
            <consortium name="EnsemblPlants"/>
        </authorList>
    </citation>
    <scope>IDENTIFICATION</scope>
</reference>
<evidence type="ECO:0000313" key="3">
    <source>
        <dbReference type="Proteomes" id="UP000026961"/>
    </source>
</evidence>
<feature type="region of interest" description="Disordered" evidence="1">
    <location>
        <begin position="41"/>
        <end position="61"/>
    </location>
</feature>
<keyword evidence="3" id="KW-1185">Reference proteome</keyword>
<dbReference type="HOGENOM" id="CLU_3035548_0_0_1"/>
<sequence>MHSLHLHLPFTASTSGKKIQELTCVEVDRIEAEAGLAPHTEIDKTGGVGAMSNDECAAMSP</sequence>
<protein>
    <submittedName>
        <fullName evidence="2">Uncharacterized protein</fullName>
    </submittedName>
</protein>
<dbReference type="Gramene" id="OGLUM11G05800.1">
    <property type="protein sequence ID" value="OGLUM11G05800.1"/>
    <property type="gene ID" value="OGLUM11G05800"/>
</dbReference>
<name>A0A0E0BGF6_9ORYZ</name>
<dbReference type="AlphaFoldDB" id="A0A0E0BGF6"/>
<accession>A0A0E0BGF6</accession>
<dbReference type="EnsemblPlants" id="OGLUM11G05800.1">
    <property type="protein sequence ID" value="OGLUM11G05800.1"/>
    <property type="gene ID" value="OGLUM11G05800"/>
</dbReference>
<proteinExistence type="predicted"/>
<reference evidence="2" key="2">
    <citation type="submission" date="2018-05" db="EMBL/GenBank/DDBJ databases">
        <title>OgluRS3 (Oryza glumaepatula Reference Sequence Version 3).</title>
        <authorList>
            <person name="Zhang J."/>
            <person name="Kudrna D."/>
            <person name="Lee S."/>
            <person name="Talag J."/>
            <person name="Welchert J."/>
            <person name="Wing R.A."/>
        </authorList>
    </citation>
    <scope>NUCLEOTIDE SEQUENCE [LARGE SCALE GENOMIC DNA]</scope>
</reference>
<dbReference type="Proteomes" id="UP000026961">
    <property type="component" value="Chromosome 11"/>
</dbReference>
<evidence type="ECO:0000256" key="1">
    <source>
        <dbReference type="SAM" id="MobiDB-lite"/>
    </source>
</evidence>
<organism evidence="2">
    <name type="scientific">Oryza glumipatula</name>
    <dbReference type="NCBI Taxonomy" id="40148"/>
    <lineage>
        <taxon>Eukaryota</taxon>
        <taxon>Viridiplantae</taxon>
        <taxon>Streptophyta</taxon>
        <taxon>Embryophyta</taxon>
        <taxon>Tracheophyta</taxon>
        <taxon>Spermatophyta</taxon>
        <taxon>Magnoliopsida</taxon>
        <taxon>Liliopsida</taxon>
        <taxon>Poales</taxon>
        <taxon>Poaceae</taxon>
        <taxon>BOP clade</taxon>
        <taxon>Oryzoideae</taxon>
        <taxon>Oryzeae</taxon>
        <taxon>Oryzinae</taxon>
        <taxon>Oryza</taxon>
    </lineage>
</organism>